<feature type="signal peptide" evidence="4">
    <location>
        <begin position="1"/>
        <end position="36"/>
    </location>
</feature>
<gene>
    <name evidence="6" type="ORF">KZO38_01620</name>
</gene>
<comment type="caution">
    <text evidence="6">The sequence shown here is derived from an EMBL/GenBank/DDBJ whole genome shotgun (WGS) entry which is preliminary data.</text>
</comment>
<dbReference type="PANTHER" id="PTHR10030:SF37">
    <property type="entry name" value="ALPHA-L-FUCOSIDASE-RELATED"/>
    <property type="match status" value="1"/>
</dbReference>
<feature type="domain" description="F5/8 type C" evidence="5">
    <location>
        <begin position="615"/>
        <end position="756"/>
    </location>
</feature>
<dbReference type="InterPro" id="IPR026876">
    <property type="entry name" value="Fn3_assoc_repeat"/>
</dbReference>
<dbReference type="Pfam" id="PF01120">
    <property type="entry name" value="Alpha_L_fucos"/>
    <property type="match status" value="1"/>
</dbReference>
<reference evidence="6 7" key="1">
    <citation type="submission" date="2021-07" db="EMBL/GenBank/DDBJ databases">
        <title>Genomic diversity and antimicrobial resistance of Prevotella spp. isolated from chronic lung disease airways.</title>
        <authorList>
            <person name="Webb K.A."/>
            <person name="Olagoke O.S."/>
            <person name="Baird T."/>
            <person name="Neill J."/>
            <person name="Pham A."/>
            <person name="Wells T.J."/>
            <person name="Ramsay K.A."/>
            <person name="Bell S.C."/>
            <person name="Sarovich D.S."/>
            <person name="Price E.P."/>
        </authorList>
    </citation>
    <scope>NUCLEOTIDE SEQUENCE [LARGE SCALE GENOMIC DNA]</scope>
    <source>
        <strain evidence="6 7">SCHI0011.S.12</strain>
    </source>
</reference>
<accession>A0ABS6YCM1</accession>
<evidence type="ECO:0000259" key="5">
    <source>
        <dbReference type="PROSITE" id="PS50022"/>
    </source>
</evidence>
<evidence type="ECO:0000256" key="4">
    <source>
        <dbReference type="SAM" id="SignalP"/>
    </source>
</evidence>
<dbReference type="Pfam" id="PF13287">
    <property type="entry name" value="Fn3_assoc"/>
    <property type="match status" value="1"/>
</dbReference>
<keyword evidence="3" id="KW-0326">Glycosidase</keyword>
<evidence type="ECO:0000256" key="3">
    <source>
        <dbReference type="ARBA" id="ARBA00023295"/>
    </source>
</evidence>
<evidence type="ECO:0000313" key="6">
    <source>
        <dbReference type="EMBL" id="MBW4768468.1"/>
    </source>
</evidence>
<keyword evidence="2" id="KW-0378">Hydrolase</keyword>
<dbReference type="Proteomes" id="UP000788426">
    <property type="component" value="Unassembled WGS sequence"/>
</dbReference>
<dbReference type="PANTHER" id="PTHR10030">
    <property type="entry name" value="ALPHA-L-FUCOSIDASE"/>
    <property type="match status" value="1"/>
</dbReference>
<proteinExistence type="predicted"/>
<organism evidence="6 7">
    <name type="scientific">Hoylesella nanceiensis</name>
    <dbReference type="NCBI Taxonomy" id="425941"/>
    <lineage>
        <taxon>Bacteria</taxon>
        <taxon>Pseudomonadati</taxon>
        <taxon>Bacteroidota</taxon>
        <taxon>Bacteroidia</taxon>
        <taxon>Bacteroidales</taxon>
        <taxon>Prevotellaceae</taxon>
        <taxon>Hoylesella</taxon>
    </lineage>
</organism>
<protein>
    <submittedName>
        <fullName evidence="6">Alpha-L-fucosidase</fullName>
    </submittedName>
</protein>
<sequence length="756" mass="86323">MKYINNAMNKKQSLKKKAPVAILLSLLTATPMSLSAQNGADTIQYSNTIKVYKTDSHDVIINKAAHVVPKQIQLDALRNEFIAFIHIGPNTFTRKEWGTGEENPNIFTPNNLNTDQWCEALKNAGMRMVVLTTKHHDGFVLWQTRYTKHGIMSSPYKNGQGDIMRDLAASCKKYGLKLGVYLSPADLYQMKDEGLYGNSSKKTLRTIPRSVEGRPFANKTTFQFEVDDYNEYFLNQLFELLTEYGDISEVWFDGAHPKNKGGQTYDYLAWKKLIRTLAPNAVIFGKEDVRWAGNEAGDTRETEWNVIPYQLNPNEMNRFHDLMGADLGSRTKLFDANYLHYQQAEVDTSIREGWFYRDDETQNVRSADDVFDIYERTIGGNATLILNIPPNREGLFSAKDVEVLNEVGNRIRKTYATNLLQNAVKAPKELIDNDDQSYIDYTEPIIIELPNTIKINRIALQEAIIKRSERVEEHAVDAWINNEWKEIARATNIGYKRILRFNEVETNKLRLRVLASRATPAISTISAYFYQERPPMLSISKDKEGLVEITEKQQVFKWHGKKKEHIKSSLEYNIYYTTDGSTPTTKSKLYQKPFAFPTSGTIKAVAISKNDKGAVTTEQLGKTKKHWRITSVSSVTEKFDAQNVIDADKQSYWLSNEGKKQHITITLPTIEKIKGIAYTPPTDNKNGMIEVMDVYTKDKKGQWILVEEIEFGNLINSPTQRFHSFKKPFLSKEIMIEAKRIAGNGTQAAIAEIDLY</sequence>
<dbReference type="InterPro" id="IPR000933">
    <property type="entry name" value="Glyco_hydro_29"/>
</dbReference>
<dbReference type="PROSITE" id="PS50022">
    <property type="entry name" value="FA58C_3"/>
    <property type="match status" value="1"/>
</dbReference>
<name>A0ABS6YCM1_9BACT</name>
<keyword evidence="1 4" id="KW-0732">Signal</keyword>
<evidence type="ECO:0000313" key="7">
    <source>
        <dbReference type="Proteomes" id="UP000788426"/>
    </source>
</evidence>
<dbReference type="SMART" id="SM00812">
    <property type="entry name" value="Alpha_L_fucos"/>
    <property type="match status" value="1"/>
</dbReference>
<dbReference type="EMBL" id="JAHXCT010000001">
    <property type="protein sequence ID" value="MBW4768468.1"/>
    <property type="molecule type" value="Genomic_DNA"/>
</dbReference>
<dbReference type="Pfam" id="PF00754">
    <property type="entry name" value="F5_F8_type_C"/>
    <property type="match status" value="1"/>
</dbReference>
<dbReference type="InterPro" id="IPR057739">
    <property type="entry name" value="Glyco_hydro_29_N"/>
</dbReference>
<evidence type="ECO:0000256" key="1">
    <source>
        <dbReference type="ARBA" id="ARBA00022729"/>
    </source>
</evidence>
<evidence type="ECO:0000256" key="2">
    <source>
        <dbReference type="ARBA" id="ARBA00022801"/>
    </source>
</evidence>
<keyword evidence="7" id="KW-1185">Reference proteome</keyword>
<feature type="chain" id="PRO_5047448785" evidence="4">
    <location>
        <begin position="37"/>
        <end position="756"/>
    </location>
</feature>
<dbReference type="InterPro" id="IPR000421">
    <property type="entry name" value="FA58C"/>
</dbReference>